<keyword evidence="3" id="KW-1185">Reference proteome</keyword>
<comment type="caution">
    <text evidence="2">The sequence shown here is derived from an EMBL/GenBank/DDBJ whole genome shotgun (WGS) entry which is preliminary data.</text>
</comment>
<name>A0A8H6Z619_9AGAR</name>
<organism evidence="2 3">
    <name type="scientific">Mycena sanguinolenta</name>
    <dbReference type="NCBI Taxonomy" id="230812"/>
    <lineage>
        <taxon>Eukaryota</taxon>
        <taxon>Fungi</taxon>
        <taxon>Dikarya</taxon>
        <taxon>Basidiomycota</taxon>
        <taxon>Agaricomycotina</taxon>
        <taxon>Agaricomycetes</taxon>
        <taxon>Agaricomycetidae</taxon>
        <taxon>Agaricales</taxon>
        <taxon>Marasmiineae</taxon>
        <taxon>Mycenaceae</taxon>
        <taxon>Mycena</taxon>
    </lineage>
</organism>
<dbReference type="EMBL" id="JACAZH010000004">
    <property type="protein sequence ID" value="KAF7371392.1"/>
    <property type="molecule type" value="Genomic_DNA"/>
</dbReference>
<feature type="compositionally biased region" description="Basic and acidic residues" evidence="1">
    <location>
        <begin position="231"/>
        <end position="241"/>
    </location>
</feature>
<protein>
    <submittedName>
        <fullName evidence="2">Uncharacterized protein</fullName>
    </submittedName>
</protein>
<dbReference type="Proteomes" id="UP000623467">
    <property type="component" value="Unassembled WGS sequence"/>
</dbReference>
<feature type="region of interest" description="Disordered" evidence="1">
    <location>
        <begin position="1"/>
        <end position="20"/>
    </location>
</feature>
<evidence type="ECO:0000256" key="1">
    <source>
        <dbReference type="SAM" id="MobiDB-lite"/>
    </source>
</evidence>
<evidence type="ECO:0000313" key="3">
    <source>
        <dbReference type="Proteomes" id="UP000623467"/>
    </source>
</evidence>
<reference evidence="2" key="1">
    <citation type="submission" date="2020-05" db="EMBL/GenBank/DDBJ databases">
        <title>Mycena genomes resolve the evolution of fungal bioluminescence.</title>
        <authorList>
            <person name="Tsai I.J."/>
        </authorList>
    </citation>
    <scope>NUCLEOTIDE SEQUENCE</scope>
    <source>
        <strain evidence="2">160909Yilan</strain>
    </source>
</reference>
<proteinExistence type="predicted"/>
<feature type="region of interest" description="Disordered" evidence="1">
    <location>
        <begin position="212"/>
        <end position="241"/>
    </location>
</feature>
<dbReference type="AlphaFoldDB" id="A0A8H6Z619"/>
<gene>
    <name evidence="2" type="ORF">MSAN_00775800</name>
</gene>
<evidence type="ECO:0000313" key="2">
    <source>
        <dbReference type="EMBL" id="KAF7371392.1"/>
    </source>
</evidence>
<accession>A0A8H6Z619</accession>
<sequence length="241" mass="26057">MTLSPIAEKPDGRAGGKTAQSWWARESRVEARARYHVRLPFPVLPPFSCIQESADDARYSGYSSPSAPEGLLARHRLALLALDTTNGDYATGDSRHLACACPRHALSRPRAVCDLARVQVPRLALGAIRPVRSGEVAMARRGDAEHCGAVRLVLGIGERVVLPGDHIVALSARAPPPCARSRTSHRFRSFADHTQPAAASLSLAVSRRRRSSPRHAWGWKGQEGRAAGGEAMERVEGAGRR</sequence>